<dbReference type="PANTHER" id="PTHR32258">
    <property type="entry name" value="PROTEIN NETWORKED 4A"/>
    <property type="match status" value="1"/>
</dbReference>
<proteinExistence type="inferred from homology"/>
<feature type="compositionally biased region" description="Low complexity" evidence="4">
    <location>
        <begin position="134"/>
        <end position="159"/>
    </location>
</feature>
<dbReference type="Proteomes" id="UP000834106">
    <property type="component" value="Chromosome 5"/>
</dbReference>
<evidence type="ECO:0000256" key="3">
    <source>
        <dbReference type="SAM" id="Coils"/>
    </source>
</evidence>
<name>A0AAD1Z1Y1_9LAMI</name>
<sequence length="244" mass="28892">MEKNDDQLRRFSSHSWWWDSHNRCPHSQWLHTTLSELDRTIKMILDVIEDDDGDTFAKRAEMYYGKRPQLIKMVEELHRSYRALAVKYDQQQQQQLMLKSQALLFNFHHQENTLLDSSQNQLHNVEHPSVNPASESENSNFEFELSSNTVSSSSKNPSNYKGSDHVHLISEKDTNDGFPMEKIWTQRLHLFKLLEENLSELIRRNDEKRTVINELEKENWILRNSQSTLKVKLKAKLKGCFCFQ</sequence>
<dbReference type="Pfam" id="PF07765">
    <property type="entry name" value="KIP1"/>
    <property type="match status" value="1"/>
</dbReference>
<dbReference type="PANTHER" id="PTHR32258:SF22">
    <property type="entry name" value="PROTEIN NETWORKED 3A-LIKE"/>
    <property type="match status" value="1"/>
</dbReference>
<comment type="similarity">
    <text evidence="2">Belongs to the NET family.</text>
</comment>
<protein>
    <recommendedName>
        <fullName evidence="5">NAB domain-containing protein</fullName>
    </recommendedName>
</protein>
<reference evidence="6" key="1">
    <citation type="submission" date="2023-05" db="EMBL/GenBank/DDBJ databases">
        <authorList>
            <person name="Huff M."/>
        </authorList>
    </citation>
    <scope>NUCLEOTIDE SEQUENCE</scope>
</reference>
<evidence type="ECO:0000256" key="1">
    <source>
        <dbReference type="ARBA" id="ARBA00023054"/>
    </source>
</evidence>
<evidence type="ECO:0000313" key="6">
    <source>
        <dbReference type="EMBL" id="CAI9761687.1"/>
    </source>
</evidence>
<keyword evidence="1 3" id="KW-0175">Coiled coil</keyword>
<organism evidence="6 7">
    <name type="scientific">Fraxinus pennsylvanica</name>
    <dbReference type="NCBI Taxonomy" id="56036"/>
    <lineage>
        <taxon>Eukaryota</taxon>
        <taxon>Viridiplantae</taxon>
        <taxon>Streptophyta</taxon>
        <taxon>Embryophyta</taxon>
        <taxon>Tracheophyta</taxon>
        <taxon>Spermatophyta</taxon>
        <taxon>Magnoliopsida</taxon>
        <taxon>eudicotyledons</taxon>
        <taxon>Gunneridae</taxon>
        <taxon>Pentapetalae</taxon>
        <taxon>asterids</taxon>
        <taxon>lamiids</taxon>
        <taxon>Lamiales</taxon>
        <taxon>Oleaceae</taxon>
        <taxon>Oleeae</taxon>
        <taxon>Fraxinus</taxon>
    </lineage>
</organism>
<dbReference type="EMBL" id="OU503040">
    <property type="protein sequence ID" value="CAI9761687.1"/>
    <property type="molecule type" value="Genomic_DNA"/>
</dbReference>
<feature type="coiled-coil region" evidence="3">
    <location>
        <begin position="191"/>
        <end position="218"/>
    </location>
</feature>
<keyword evidence="7" id="KW-1185">Reference proteome</keyword>
<evidence type="ECO:0000256" key="4">
    <source>
        <dbReference type="SAM" id="MobiDB-lite"/>
    </source>
</evidence>
<dbReference type="AlphaFoldDB" id="A0AAD1Z1Y1"/>
<evidence type="ECO:0000259" key="5">
    <source>
        <dbReference type="PROSITE" id="PS51774"/>
    </source>
</evidence>
<evidence type="ECO:0000256" key="2">
    <source>
        <dbReference type="ARBA" id="ARBA00038006"/>
    </source>
</evidence>
<dbReference type="PROSITE" id="PS51774">
    <property type="entry name" value="NAB"/>
    <property type="match status" value="1"/>
</dbReference>
<evidence type="ECO:0000313" key="7">
    <source>
        <dbReference type="Proteomes" id="UP000834106"/>
    </source>
</evidence>
<feature type="region of interest" description="Disordered" evidence="4">
    <location>
        <begin position="124"/>
        <end position="163"/>
    </location>
</feature>
<dbReference type="InterPro" id="IPR011684">
    <property type="entry name" value="NAB"/>
</dbReference>
<feature type="domain" description="NAB" evidence="5">
    <location>
        <begin position="14"/>
        <end position="95"/>
    </location>
</feature>
<gene>
    <name evidence="6" type="ORF">FPE_LOCUS9117</name>
</gene>
<dbReference type="GO" id="GO:0003779">
    <property type="term" value="F:actin binding"/>
    <property type="evidence" value="ECO:0007669"/>
    <property type="project" value="InterPro"/>
</dbReference>
<dbReference type="InterPro" id="IPR051861">
    <property type="entry name" value="NET_actin-binding_domain"/>
</dbReference>
<accession>A0AAD1Z1Y1</accession>